<feature type="transmembrane region" description="Helical" evidence="5">
    <location>
        <begin position="227"/>
        <end position="248"/>
    </location>
</feature>
<dbReference type="Proteomes" id="UP000887013">
    <property type="component" value="Unassembled WGS sequence"/>
</dbReference>
<accession>A0A8X6Q581</accession>
<feature type="domain" description="Amino acid transporter transmembrane" evidence="6">
    <location>
        <begin position="80"/>
        <end position="474"/>
    </location>
</feature>
<name>A0A8X6Q581_NEPPI</name>
<evidence type="ECO:0000256" key="1">
    <source>
        <dbReference type="ARBA" id="ARBA00004141"/>
    </source>
</evidence>
<dbReference type="Pfam" id="PF01490">
    <property type="entry name" value="Aa_trans"/>
    <property type="match status" value="1"/>
</dbReference>
<evidence type="ECO:0000313" key="8">
    <source>
        <dbReference type="Proteomes" id="UP000887013"/>
    </source>
</evidence>
<dbReference type="EMBL" id="BMAW01077615">
    <property type="protein sequence ID" value="GFU07229.1"/>
    <property type="molecule type" value="Genomic_DNA"/>
</dbReference>
<reference evidence="7" key="1">
    <citation type="submission" date="2020-08" db="EMBL/GenBank/DDBJ databases">
        <title>Multicomponent nature underlies the extraordinary mechanical properties of spider dragline silk.</title>
        <authorList>
            <person name="Kono N."/>
            <person name="Nakamura H."/>
            <person name="Mori M."/>
            <person name="Yoshida Y."/>
            <person name="Ohtoshi R."/>
            <person name="Malay A.D."/>
            <person name="Moran D.A.P."/>
            <person name="Tomita M."/>
            <person name="Numata K."/>
            <person name="Arakawa K."/>
        </authorList>
    </citation>
    <scope>NUCLEOTIDE SEQUENCE</scope>
</reference>
<dbReference type="AlphaFoldDB" id="A0A8X6Q581"/>
<keyword evidence="8" id="KW-1185">Reference proteome</keyword>
<sequence length="498" mass="55884">MFFQESFSSSVDFPTYIPWQTLSSDLSDKLKHGSIRINRSNRVEYATIQEEGTPLLENGSRKGPDQITDGSIVTEAVRGGTSWPVAAFLLVNAALGAGVLNYPYAYEKAGGVYFAAFLQIIMMIFLISTMLVLVYSADVNKDSTYHDVLLSLCGRRAQQFAALSILLTCFGICITFLIIIGDQYDRLFLSLAKEGFCTTWYLDRRFTITVTSIVTILPMCYFQRLDFLRYASSLGIFAMLYPVFLTMYEYYKLDVTPGRIKVMPDSAVQVFVVIPVFSFAYQTHEIVVPVYACMKNRNIRDFTKATFLAMAILFFIYCMAGSFGYLTFGSLIAPDIMEQYDGSDPIVLVGMLALVVKMITTYPQLVVCGRGALDGLYAEFAHLTTDQFIKGEFKRRIIVTSFWFITTLLLAVLAPNIGVVIELLGCLASVNIFIFPGLCLISLSRRSDQYLEHWKSRAKAFVASLMIMFGTFVFGVVFTKVLLYDLMNKNGKVPHAKC</sequence>
<evidence type="ECO:0000256" key="2">
    <source>
        <dbReference type="ARBA" id="ARBA00022692"/>
    </source>
</evidence>
<keyword evidence="3 5" id="KW-1133">Transmembrane helix</keyword>
<feature type="transmembrane region" description="Helical" evidence="5">
    <location>
        <begin position="346"/>
        <end position="367"/>
    </location>
</feature>
<feature type="transmembrane region" description="Helical" evidence="5">
    <location>
        <begin position="268"/>
        <end position="293"/>
    </location>
</feature>
<evidence type="ECO:0000259" key="6">
    <source>
        <dbReference type="Pfam" id="PF01490"/>
    </source>
</evidence>
<gene>
    <name evidence="7" type="primary">slc38a7</name>
    <name evidence="7" type="ORF">NPIL_185221</name>
</gene>
<organism evidence="7 8">
    <name type="scientific">Nephila pilipes</name>
    <name type="common">Giant wood spider</name>
    <name type="synonym">Nephila maculata</name>
    <dbReference type="NCBI Taxonomy" id="299642"/>
    <lineage>
        <taxon>Eukaryota</taxon>
        <taxon>Metazoa</taxon>
        <taxon>Ecdysozoa</taxon>
        <taxon>Arthropoda</taxon>
        <taxon>Chelicerata</taxon>
        <taxon>Arachnida</taxon>
        <taxon>Araneae</taxon>
        <taxon>Araneomorphae</taxon>
        <taxon>Entelegynae</taxon>
        <taxon>Araneoidea</taxon>
        <taxon>Nephilidae</taxon>
        <taxon>Nephila</taxon>
    </lineage>
</organism>
<proteinExistence type="predicted"/>
<feature type="transmembrane region" description="Helical" evidence="5">
    <location>
        <begin position="112"/>
        <end position="137"/>
    </location>
</feature>
<comment type="caution">
    <text evidence="7">The sequence shown here is derived from an EMBL/GenBank/DDBJ whole genome shotgun (WGS) entry which is preliminary data.</text>
</comment>
<feature type="transmembrane region" description="Helical" evidence="5">
    <location>
        <begin position="461"/>
        <end position="483"/>
    </location>
</feature>
<feature type="transmembrane region" description="Helical" evidence="5">
    <location>
        <begin position="85"/>
        <end position="105"/>
    </location>
</feature>
<protein>
    <submittedName>
        <fullName evidence="7">Putative sodium-coupled neutral amino acid transporter 7</fullName>
    </submittedName>
</protein>
<comment type="subcellular location">
    <subcellularLocation>
        <location evidence="1">Membrane</location>
        <topology evidence="1">Multi-pass membrane protein</topology>
    </subcellularLocation>
</comment>
<dbReference type="PANTHER" id="PTHR22950:SF652">
    <property type="entry name" value="TRANSMEMBRANE AMINO ACID TRANSPORTER FAMILY PROTEIN"/>
    <property type="match status" value="1"/>
</dbReference>
<dbReference type="OrthoDB" id="438545at2759"/>
<evidence type="ECO:0000256" key="4">
    <source>
        <dbReference type="ARBA" id="ARBA00023136"/>
    </source>
</evidence>
<feature type="transmembrane region" description="Helical" evidence="5">
    <location>
        <begin position="305"/>
        <end position="326"/>
    </location>
</feature>
<feature type="transmembrane region" description="Helical" evidence="5">
    <location>
        <begin position="157"/>
        <end position="180"/>
    </location>
</feature>
<keyword evidence="4 5" id="KW-0472">Membrane</keyword>
<feature type="transmembrane region" description="Helical" evidence="5">
    <location>
        <begin position="420"/>
        <end position="441"/>
    </location>
</feature>
<keyword evidence="2 5" id="KW-0812">Transmembrane</keyword>
<dbReference type="PANTHER" id="PTHR22950">
    <property type="entry name" value="AMINO ACID TRANSPORTER"/>
    <property type="match status" value="1"/>
</dbReference>
<dbReference type="GO" id="GO:0016020">
    <property type="term" value="C:membrane"/>
    <property type="evidence" value="ECO:0007669"/>
    <property type="project" value="UniProtKB-SubCell"/>
</dbReference>
<evidence type="ECO:0000256" key="5">
    <source>
        <dbReference type="SAM" id="Phobius"/>
    </source>
</evidence>
<dbReference type="InterPro" id="IPR013057">
    <property type="entry name" value="AA_transpt_TM"/>
</dbReference>
<evidence type="ECO:0000256" key="3">
    <source>
        <dbReference type="ARBA" id="ARBA00022989"/>
    </source>
</evidence>
<evidence type="ECO:0000313" key="7">
    <source>
        <dbReference type="EMBL" id="GFU07229.1"/>
    </source>
</evidence>
<dbReference type="GO" id="GO:0015179">
    <property type="term" value="F:L-amino acid transmembrane transporter activity"/>
    <property type="evidence" value="ECO:0007669"/>
    <property type="project" value="TreeGrafter"/>
</dbReference>
<feature type="transmembrane region" description="Helical" evidence="5">
    <location>
        <begin position="397"/>
        <end position="414"/>
    </location>
</feature>